<protein>
    <submittedName>
        <fullName evidence="2">Uncharacterized protein</fullName>
    </submittedName>
</protein>
<feature type="compositionally biased region" description="Acidic residues" evidence="1">
    <location>
        <begin position="280"/>
        <end position="304"/>
    </location>
</feature>
<keyword evidence="4" id="KW-1185">Reference proteome</keyword>
<reference evidence="2" key="1">
    <citation type="submission" date="2021-01" db="EMBL/GenBank/DDBJ databases">
        <authorList>
            <person name="Corre E."/>
            <person name="Pelletier E."/>
            <person name="Niang G."/>
            <person name="Scheremetjew M."/>
            <person name="Finn R."/>
            <person name="Kale V."/>
            <person name="Holt S."/>
            <person name="Cochrane G."/>
            <person name="Meng A."/>
            <person name="Brown T."/>
            <person name="Cohen L."/>
        </authorList>
    </citation>
    <scope>NUCLEOTIDE SEQUENCE</scope>
    <source>
        <strain evidence="2">CCMP1756</strain>
    </source>
</reference>
<evidence type="ECO:0000313" key="2">
    <source>
        <dbReference type="EMBL" id="CAE0702585.1"/>
    </source>
</evidence>
<evidence type="ECO:0000256" key="1">
    <source>
        <dbReference type="SAM" id="MobiDB-lite"/>
    </source>
</evidence>
<dbReference type="EMBL" id="HBIW01020921">
    <property type="protein sequence ID" value="CAE0702585.1"/>
    <property type="molecule type" value="Transcribed_RNA"/>
</dbReference>
<proteinExistence type="predicted"/>
<evidence type="ECO:0000313" key="3">
    <source>
        <dbReference type="EMBL" id="CAH0376119.1"/>
    </source>
</evidence>
<feature type="region of interest" description="Disordered" evidence="1">
    <location>
        <begin position="277"/>
        <end position="304"/>
    </location>
</feature>
<dbReference type="EMBL" id="CAKKNE010000005">
    <property type="protein sequence ID" value="CAH0376119.1"/>
    <property type="molecule type" value="Genomic_DNA"/>
</dbReference>
<name>A0A7S4A3Q7_9STRA</name>
<sequence>MESSTPSQEEKWEGLRVRCPPLDALVTMQLRNVRRAQIESNHRSFFAGPFDALLVGTCGVQAWSAPLVRLLSADARKVVESFLRPRITERAATVLRNAAEKFLTGVFNSALMVACDCRNATVVWPCDIEDAIKICGFDRVAGTGRPQAGCACAGLVSASTASTHPAPPDVTNSEEAQTAPAVVWRRRPMTWCEAAPLDGSSPQCAIRRSMRWIASRAGITHLAPGALDAASSALCAFLSTVIAKARGVGHPLLREAAESDLRVERLVALVHTSCAAPLSSDDESEAESDESEREPWMTDDSDSDASDIRYAWEHTLRTRWTEAPGYELTESVVLRALAGLDYAVFSDRQPLSDMAADYYKRCSRDVLGMLRDGVLDMEQFATDRGEGEGIDDRYFGLRLTKSATQGPQDPVPERWCGAVGCPCPSCGRECLLWLVTYAGRAEVISVQPVVDLDAVRVAERHAGERWTGCVYVDRDPPAAPSKLSTVLPARQRPLRQGMGGADLTARAQRTLTETAARRAGFTHWAPEVEGLVGELVKKWGVEIAVLARGFHLHETSNREPRTIVYRQVAEDSIGTDELLMEEVQREISVAAYSGPLTFSNVARAVVTLLERTQKRLPVLYVRPFDAAADAAAALRAALPYAEPLLGPNEMGAVIELAEEFVGPVLPYPPTTVTFDTEANELMSRVFAHRLAWLFHRARRVSPQFDLPGGSRGPVLVPHVLSVIDSSGDNLAGFGPLGPRTGYH</sequence>
<dbReference type="AlphaFoldDB" id="A0A7S4A3Q7"/>
<accession>A0A7S4A3Q7</accession>
<dbReference type="Proteomes" id="UP000789595">
    <property type="component" value="Unassembled WGS sequence"/>
</dbReference>
<organism evidence="2">
    <name type="scientific">Pelagomonas calceolata</name>
    <dbReference type="NCBI Taxonomy" id="35677"/>
    <lineage>
        <taxon>Eukaryota</taxon>
        <taxon>Sar</taxon>
        <taxon>Stramenopiles</taxon>
        <taxon>Ochrophyta</taxon>
        <taxon>Pelagophyceae</taxon>
        <taxon>Pelagomonadales</taxon>
        <taxon>Pelagomonadaceae</taxon>
        <taxon>Pelagomonas</taxon>
    </lineage>
</organism>
<reference evidence="3" key="2">
    <citation type="submission" date="2021-11" db="EMBL/GenBank/DDBJ databases">
        <authorList>
            <consortium name="Genoscope - CEA"/>
            <person name="William W."/>
        </authorList>
    </citation>
    <scope>NUCLEOTIDE SEQUENCE</scope>
</reference>
<evidence type="ECO:0000313" key="4">
    <source>
        <dbReference type="Proteomes" id="UP000789595"/>
    </source>
</evidence>
<gene>
    <name evidence="2" type="ORF">PCAL00307_LOCUS18030</name>
    <name evidence="3" type="ORF">PECAL_5P06770</name>
</gene>